<dbReference type="Proteomes" id="UP000018721">
    <property type="component" value="Unassembled WGS sequence"/>
</dbReference>
<dbReference type="HOGENOM" id="CLU_1520778_0_0_1"/>
<evidence type="ECO:0000313" key="2">
    <source>
        <dbReference type="Proteomes" id="UP000018721"/>
    </source>
</evidence>
<comment type="caution">
    <text evidence="1">The sequence shown here is derived from an EMBL/GenBank/DDBJ whole genome shotgun (WGS) entry which is preliminary data.</text>
</comment>
<dbReference type="InterPro" id="IPR053164">
    <property type="entry name" value="IS1016-like_transposase"/>
</dbReference>
<gene>
    <name evidence="1" type="ORF">F443_10288</name>
</gene>
<name>V9F2S7_PHYNI</name>
<evidence type="ECO:0000313" key="1">
    <source>
        <dbReference type="EMBL" id="ETI45048.1"/>
    </source>
</evidence>
<proteinExistence type="predicted"/>
<dbReference type="EMBL" id="ANIZ01001740">
    <property type="protein sequence ID" value="ETI45048.1"/>
    <property type="molecule type" value="Genomic_DNA"/>
</dbReference>
<dbReference type="PANTHER" id="PTHR47163:SF2">
    <property type="entry name" value="SI:DKEY-17M8.2"/>
    <property type="match status" value="1"/>
</dbReference>
<protein>
    <recommendedName>
        <fullName evidence="3">ISXO2-like transposase domain-containing protein</fullName>
    </recommendedName>
</protein>
<reference evidence="1 2" key="1">
    <citation type="submission" date="2013-11" db="EMBL/GenBank/DDBJ databases">
        <title>The Genome Sequence of Phytophthora parasitica P1569.</title>
        <authorList>
            <consortium name="The Broad Institute Genomics Platform"/>
            <person name="Russ C."/>
            <person name="Tyler B."/>
            <person name="Panabieres F."/>
            <person name="Shan W."/>
            <person name="Tripathy S."/>
            <person name="Grunwald N."/>
            <person name="Machado M."/>
            <person name="Johnson C.S."/>
            <person name="Arredondo F."/>
            <person name="Hong C."/>
            <person name="Coffey M."/>
            <person name="Young S.K."/>
            <person name="Zeng Q."/>
            <person name="Gargeya S."/>
            <person name="Fitzgerald M."/>
            <person name="Abouelleil A."/>
            <person name="Alvarado L."/>
            <person name="Chapman S.B."/>
            <person name="Gainer-Dewar J."/>
            <person name="Goldberg J."/>
            <person name="Griggs A."/>
            <person name="Gujja S."/>
            <person name="Hansen M."/>
            <person name="Howarth C."/>
            <person name="Imamovic A."/>
            <person name="Ireland A."/>
            <person name="Larimer J."/>
            <person name="McCowan C."/>
            <person name="Murphy C."/>
            <person name="Pearson M."/>
            <person name="Poon T.W."/>
            <person name="Priest M."/>
            <person name="Roberts A."/>
            <person name="Saif S."/>
            <person name="Shea T."/>
            <person name="Sykes S."/>
            <person name="Wortman J."/>
            <person name="Nusbaum C."/>
            <person name="Birren B."/>
        </authorList>
    </citation>
    <scope>NUCLEOTIDE SEQUENCE [LARGE SCALE GENOMIC DNA]</scope>
    <source>
        <strain evidence="1 2">P1569</strain>
    </source>
</reference>
<evidence type="ECO:0008006" key="3">
    <source>
        <dbReference type="Google" id="ProtNLM"/>
    </source>
</evidence>
<keyword evidence="2" id="KW-1185">Reference proteome</keyword>
<organism evidence="1 2">
    <name type="scientific">Phytophthora nicotianae P1569</name>
    <dbReference type="NCBI Taxonomy" id="1317065"/>
    <lineage>
        <taxon>Eukaryota</taxon>
        <taxon>Sar</taxon>
        <taxon>Stramenopiles</taxon>
        <taxon>Oomycota</taxon>
        <taxon>Peronosporomycetes</taxon>
        <taxon>Peronosporales</taxon>
        <taxon>Peronosporaceae</taxon>
        <taxon>Phytophthora</taxon>
    </lineage>
</organism>
<dbReference type="PANTHER" id="PTHR47163">
    <property type="entry name" value="DDE_TNP_IS1595 DOMAIN-CONTAINING PROTEIN"/>
    <property type="match status" value="1"/>
</dbReference>
<dbReference type="AlphaFoldDB" id="V9F2S7"/>
<accession>V9F2S7</accession>
<sequence length="177" mass="19489">MEVGLLEKTMLCPQCTSPCASPQKSATGAAVKISAMATGARAAQHLRELLVLEDESHAFPSPTSDVCVVYASVIPQAAHMAEVSENTVSERYAAWQVLCSKELLNGDFKIGGEGHIVETNETSLKKKSTYGRGRHYKEFWLFGGVDRTTGQWLGRIVFHKRTKATLLSIIKHFIKPR</sequence>
<dbReference type="OrthoDB" id="121867at2759"/>